<keyword evidence="6 14" id="KW-0812">Transmembrane</keyword>
<keyword evidence="12 19" id="KW-0675">Receptor</keyword>
<evidence type="ECO:0000256" key="4">
    <source>
        <dbReference type="ARBA" id="ARBA00022452"/>
    </source>
</evidence>
<dbReference type="Proteomes" id="UP000295058">
    <property type="component" value="Unassembled WGS sequence"/>
</dbReference>
<evidence type="ECO:0000256" key="5">
    <source>
        <dbReference type="ARBA" id="ARBA00022496"/>
    </source>
</evidence>
<dbReference type="InterPro" id="IPR037066">
    <property type="entry name" value="Plug_dom_sf"/>
</dbReference>
<dbReference type="InterPro" id="IPR010105">
    <property type="entry name" value="TonB_sidphr_rcpt"/>
</dbReference>
<feature type="signal peptide" evidence="16">
    <location>
        <begin position="1"/>
        <end position="45"/>
    </location>
</feature>
<evidence type="ECO:0000256" key="13">
    <source>
        <dbReference type="ARBA" id="ARBA00023237"/>
    </source>
</evidence>
<evidence type="ECO:0000313" key="20">
    <source>
        <dbReference type="Proteomes" id="UP000295058"/>
    </source>
</evidence>
<keyword evidence="10 15" id="KW-0798">TonB box</keyword>
<keyword evidence="11 14" id="KW-0472">Membrane</keyword>
<dbReference type="InterPro" id="IPR036942">
    <property type="entry name" value="Beta-barrel_TonB_sf"/>
</dbReference>
<comment type="caution">
    <text evidence="19">The sequence shown here is derived from an EMBL/GenBank/DDBJ whole genome shotgun (WGS) entry which is preliminary data.</text>
</comment>
<evidence type="ECO:0000256" key="8">
    <source>
        <dbReference type="ARBA" id="ARBA00023004"/>
    </source>
</evidence>
<proteinExistence type="inferred from homology"/>
<name>A0ABY2EXW3_9GAMM</name>
<keyword evidence="20" id="KW-1185">Reference proteome</keyword>
<evidence type="ECO:0000256" key="10">
    <source>
        <dbReference type="ARBA" id="ARBA00023077"/>
    </source>
</evidence>
<keyword evidence="3 14" id="KW-0813">Transport</keyword>
<dbReference type="Pfam" id="PF00593">
    <property type="entry name" value="TonB_dep_Rec_b-barrel"/>
    <property type="match status" value="1"/>
</dbReference>
<gene>
    <name evidence="19" type="ORF">LY04_02017</name>
</gene>
<keyword evidence="7 16" id="KW-0732">Signal</keyword>
<keyword evidence="8" id="KW-0408">Iron</keyword>
<evidence type="ECO:0000256" key="2">
    <source>
        <dbReference type="ARBA" id="ARBA00009810"/>
    </source>
</evidence>
<evidence type="ECO:0000256" key="6">
    <source>
        <dbReference type="ARBA" id="ARBA00022692"/>
    </source>
</evidence>
<feature type="domain" description="TonB-dependent receptor-like beta-barrel" evidence="17">
    <location>
        <begin position="309"/>
        <end position="728"/>
    </location>
</feature>
<evidence type="ECO:0000256" key="16">
    <source>
        <dbReference type="SAM" id="SignalP"/>
    </source>
</evidence>
<evidence type="ECO:0000313" key="19">
    <source>
        <dbReference type="EMBL" id="TDW58666.1"/>
    </source>
</evidence>
<evidence type="ECO:0000256" key="9">
    <source>
        <dbReference type="ARBA" id="ARBA00023065"/>
    </source>
</evidence>
<feature type="domain" description="TonB-dependent receptor plug" evidence="18">
    <location>
        <begin position="104"/>
        <end position="205"/>
    </location>
</feature>
<sequence>MGQFLSLHFRTCPESLRCRFPAPLVSSCTVVAASLLFANSTSAQAEQVSKDTFQEQEVAESANMQTLPAVTVTADRALDMGNGAVRGYVAEQSGIGTKTDTSILETPQSISVITRQQMDMQQPGSSSAALRYTAGATSEKYGGNGSYLDMTRIRGVDADYYLDGLRIIGNPGSWLPQVDAYSLERIEVLRGPASAIYGQGTGGGIVNQVSRKPQEDAQHEVSLQFGNFNRKHIGLDSTGALNDDGSLLYRFTASGLDTEGQIEDVRHQRLYLSPSFTWRPNSSLSWTVLATHSREPELPNYNSLPAAVLGLDNSPYPQIDRERNFTDMNFANSSRKQNSLSSLFDYDFGNGWMFSSNARYMYVQSDLQRGVVYGYQEVNGLPQLRGYYELTPAKVNTFSMDNHLRGDLEWGATTHTILAGVDYTRGTLKNALYSVGPLLFDPYGSEYRPDITPDFTASREAPWKVRQKFTRTGVYLQDQIAYDRWRLTLSVRHDWSETDDETHSYSPTARVHQQNDKKWSGRAGLSYQFDTDLAPYVSYATSFDPLLGTDYKGDAFVPVESRQTEVGIKYQPEGSGMLLSAAVFELEQTNVKTSDANHLGFNTQAGKVRTRGVDLQATAALTPNLNVMANYTYLDNELVKDASYQGKSLTQTPAHSGSLWMDYRFDQRPLSGLQIGGGIRYLGKSFGDPSNDFEVPSATLMDLALTYPLDALSADLSGASLALNVSNLTNKEYVASCTSRLYCFVGQDRTMTATLSYRW</sequence>
<evidence type="ECO:0000256" key="12">
    <source>
        <dbReference type="ARBA" id="ARBA00023170"/>
    </source>
</evidence>
<accession>A0ABY2EXW3</accession>
<keyword evidence="4 14" id="KW-1134">Transmembrane beta strand</keyword>
<dbReference type="PANTHER" id="PTHR32552:SF68">
    <property type="entry name" value="FERRICHROME OUTER MEMBRANE TRANSPORTER_PHAGE RECEPTOR"/>
    <property type="match status" value="1"/>
</dbReference>
<dbReference type="SUPFAM" id="SSF56935">
    <property type="entry name" value="Porins"/>
    <property type="match status" value="1"/>
</dbReference>
<comment type="subcellular location">
    <subcellularLocation>
        <location evidence="1 14">Cell outer membrane</location>
        <topology evidence="1 14">Multi-pass membrane protein</topology>
    </subcellularLocation>
</comment>
<dbReference type="CDD" id="cd01347">
    <property type="entry name" value="ligand_gated_channel"/>
    <property type="match status" value="1"/>
</dbReference>
<reference evidence="19 20" key="1">
    <citation type="submission" date="2019-03" db="EMBL/GenBank/DDBJ databases">
        <title>Genomic Encyclopedia of Archaeal and Bacterial Type Strains, Phase II (KMG-II): from individual species to whole genera.</title>
        <authorList>
            <person name="Goeker M."/>
        </authorList>
    </citation>
    <scope>NUCLEOTIDE SEQUENCE [LARGE SCALE GENOMIC DNA]</scope>
    <source>
        <strain evidence="19 20">DSM 15594</strain>
    </source>
</reference>
<keyword evidence="5" id="KW-0410">Iron transport</keyword>
<protein>
    <submittedName>
        <fullName evidence="19">Iron complex outermembrane receptor protein</fullName>
    </submittedName>
</protein>
<dbReference type="InterPro" id="IPR000531">
    <property type="entry name" value="Beta-barrel_TonB"/>
</dbReference>
<dbReference type="PANTHER" id="PTHR32552">
    <property type="entry name" value="FERRICHROME IRON RECEPTOR-RELATED"/>
    <property type="match status" value="1"/>
</dbReference>
<dbReference type="InterPro" id="IPR012910">
    <property type="entry name" value="Plug_dom"/>
</dbReference>
<dbReference type="NCBIfam" id="TIGR01783">
    <property type="entry name" value="TonB-siderophor"/>
    <property type="match status" value="1"/>
</dbReference>
<keyword evidence="13 14" id="KW-0998">Cell outer membrane</keyword>
<evidence type="ECO:0000256" key="11">
    <source>
        <dbReference type="ARBA" id="ARBA00023136"/>
    </source>
</evidence>
<evidence type="ECO:0000256" key="15">
    <source>
        <dbReference type="RuleBase" id="RU003357"/>
    </source>
</evidence>
<organism evidence="19 20">
    <name type="scientific">Oceanimonas baumannii</name>
    <dbReference type="NCBI Taxonomy" id="129578"/>
    <lineage>
        <taxon>Bacteria</taxon>
        <taxon>Pseudomonadati</taxon>
        <taxon>Pseudomonadota</taxon>
        <taxon>Gammaproteobacteria</taxon>
        <taxon>Aeromonadales</taxon>
        <taxon>Aeromonadaceae</taxon>
        <taxon>Oceanimonas</taxon>
    </lineage>
</organism>
<dbReference type="Gene3D" id="2.40.170.20">
    <property type="entry name" value="TonB-dependent receptor, beta-barrel domain"/>
    <property type="match status" value="1"/>
</dbReference>
<dbReference type="PROSITE" id="PS52016">
    <property type="entry name" value="TONB_DEPENDENT_REC_3"/>
    <property type="match status" value="1"/>
</dbReference>
<dbReference type="EMBL" id="SODO01000007">
    <property type="protein sequence ID" value="TDW58666.1"/>
    <property type="molecule type" value="Genomic_DNA"/>
</dbReference>
<keyword evidence="9" id="KW-0406">Ion transport</keyword>
<dbReference type="InterPro" id="IPR039426">
    <property type="entry name" value="TonB-dep_rcpt-like"/>
</dbReference>
<feature type="chain" id="PRO_5047193090" evidence="16">
    <location>
        <begin position="46"/>
        <end position="759"/>
    </location>
</feature>
<comment type="similarity">
    <text evidence="2 14 15">Belongs to the TonB-dependent receptor family.</text>
</comment>
<evidence type="ECO:0000259" key="18">
    <source>
        <dbReference type="Pfam" id="PF07715"/>
    </source>
</evidence>
<dbReference type="Pfam" id="PF07715">
    <property type="entry name" value="Plug"/>
    <property type="match status" value="1"/>
</dbReference>
<evidence type="ECO:0000256" key="14">
    <source>
        <dbReference type="PROSITE-ProRule" id="PRU01360"/>
    </source>
</evidence>
<evidence type="ECO:0000256" key="3">
    <source>
        <dbReference type="ARBA" id="ARBA00022448"/>
    </source>
</evidence>
<evidence type="ECO:0000259" key="17">
    <source>
        <dbReference type="Pfam" id="PF00593"/>
    </source>
</evidence>
<evidence type="ECO:0000256" key="7">
    <source>
        <dbReference type="ARBA" id="ARBA00022729"/>
    </source>
</evidence>
<evidence type="ECO:0000256" key="1">
    <source>
        <dbReference type="ARBA" id="ARBA00004571"/>
    </source>
</evidence>
<dbReference type="Gene3D" id="2.170.130.10">
    <property type="entry name" value="TonB-dependent receptor, plug domain"/>
    <property type="match status" value="1"/>
</dbReference>